<feature type="compositionally biased region" description="Low complexity" evidence="1">
    <location>
        <begin position="64"/>
        <end position="73"/>
    </location>
</feature>
<organism evidence="2 3">
    <name type="scientific">Actimicrobium antarcticum</name>
    <dbReference type="NCBI Taxonomy" id="1051899"/>
    <lineage>
        <taxon>Bacteria</taxon>
        <taxon>Pseudomonadati</taxon>
        <taxon>Pseudomonadota</taxon>
        <taxon>Betaproteobacteria</taxon>
        <taxon>Burkholderiales</taxon>
        <taxon>Oxalobacteraceae</taxon>
        <taxon>Actimicrobium</taxon>
    </lineage>
</organism>
<dbReference type="EMBL" id="BAAAZE010000014">
    <property type="protein sequence ID" value="GAA4032494.1"/>
    <property type="molecule type" value="Genomic_DNA"/>
</dbReference>
<feature type="region of interest" description="Disordered" evidence="1">
    <location>
        <begin position="1"/>
        <end position="90"/>
    </location>
</feature>
<protein>
    <submittedName>
        <fullName evidence="2">Uncharacterized protein</fullName>
    </submittedName>
</protein>
<name>A0ABP7TXH2_9BURK</name>
<evidence type="ECO:0000256" key="1">
    <source>
        <dbReference type="SAM" id="MobiDB-lite"/>
    </source>
</evidence>
<sequence>MDDKIGTIGSTQGVKDRPRPNKKNSGRIKINRPLLSADSIRPDSVDDDVATDGVTDGGPFGPVLLLAPELNPENSPPEPAPSRATLSMGA</sequence>
<accession>A0ABP7TXH2</accession>
<comment type="caution">
    <text evidence="2">The sequence shown here is derived from an EMBL/GenBank/DDBJ whole genome shotgun (WGS) entry which is preliminary data.</text>
</comment>
<evidence type="ECO:0000313" key="2">
    <source>
        <dbReference type="EMBL" id="GAA4032494.1"/>
    </source>
</evidence>
<reference evidence="3" key="1">
    <citation type="journal article" date="2019" name="Int. J. Syst. Evol. Microbiol.">
        <title>The Global Catalogue of Microorganisms (GCM) 10K type strain sequencing project: providing services to taxonomists for standard genome sequencing and annotation.</title>
        <authorList>
            <consortium name="The Broad Institute Genomics Platform"/>
            <consortium name="The Broad Institute Genome Sequencing Center for Infectious Disease"/>
            <person name="Wu L."/>
            <person name="Ma J."/>
        </authorList>
    </citation>
    <scope>NUCLEOTIDE SEQUENCE [LARGE SCALE GENOMIC DNA]</scope>
    <source>
        <strain evidence="3">JCM 16673</strain>
    </source>
</reference>
<gene>
    <name evidence="2" type="ORF">GCM10022212_34260</name>
</gene>
<evidence type="ECO:0000313" key="3">
    <source>
        <dbReference type="Proteomes" id="UP001501353"/>
    </source>
</evidence>
<keyword evidence="3" id="KW-1185">Reference proteome</keyword>
<feature type="compositionally biased region" description="Basic residues" evidence="1">
    <location>
        <begin position="20"/>
        <end position="30"/>
    </location>
</feature>
<proteinExistence type="predicted"/>
<dbReference type="Proteomes" id="UP001501353">
    <property type="component" value="Unassembled WGS sequence"/>
</dbReference>